<evidence type="ECO:0000256" key="1">
    <source>
        <dbReference type="SAM" id="MobiDB-lite"/>
    </source>
</evidence>
<organism evidence="2">
    <name type="scientific">Uromyces fabae virus</name>
    <dbReference type="NCBI Taxonomy" id="3069272"/>
    <lineage>
        <taxon>Viruses</taxon>
        <taxon>Riboviria</taxon>
    </lineage>
</organism>
<sequence length="747" mass="84287">MPWGFLRFVYFKLNSNYVPLFKEGRFTLANSSVATLTSKQHSYQCDLSLATDFQLAGKRVRLDINPQSNDFTGYNKKYINEHGFYDPGLALSELSRYGFEKRIVKEDTYSLIQSMTQRDSHEMFLYNMLVSWLKAHLYKYEGRTDKKFTVKTTPYKDSHLTVPLDRDLNLEEHSYEIEVGPPIDIEDDDLMVDFQRRRDTNYWRRPFVLHYNGGSKKQQAFYLCHVYGRTVTSVLNVDIELPGISPSEVLLDVVNSGDEIIDLDSDWTNPNLIWEWITDYVALNRLHQQFAAVLEVFSAIAAHPTFPTQESTHWNKAELVAVLGLFSPTRARIRSNLEGEQFFTSPVAGNIMITEAATPINYIMNAAVYNYYMWYGLYAIMYNTAVSRSDWTTVFGSLADALSVLVTPAMRAACVSSITGKEVHTNQSYAAGFYIDTNPMGDDMYVRDAVLPDGSPVAPIRIDALYAPVSGSLILGTLAGELDVVQHIKAVQTLPHVEVFKDTVDYLEWIKIANAYRLFGHQCVFESEGALTFREAWANAKHCVIEPASVHFSPTQPSRLYLNRSYAREGRSYPIMPAIELLRSGGGTLEISKPCIAPVEWQRWRKPLAVTVMTRRENRTKVQFQVGATFSAKPHTFTMQHYKQLVRQDFQVEQTEILPTIPEGPKSNIRGRLEDVVAEETLAEGGRTEAVVGAEASDNRAQLLDVINGRSAGPSLALPVVPPDKQYTQRNPLDGIPVASGSNVQLP</sequence>
<dbReference type="Gene3D" id="3.90.1840.10">
    <property type="entry name" value="Major capsid protein"/>
    <property type="match status" value="1"/>
</dbReference>
<evidence type="ECO:0000313" key="2">
    <source>
        <dbReference type="EMBL" id="WMV64391.1"/>
    </source>
</evidence>
<reference evidence="2" key="2">
    <citation type="submission" date="2023-05" db="EMBL/GenBank/DDBJ databases">
        <authorList>
            <person name="Seitz J."/>
            <person name="Voegele R.T."/>
            <person name="Link T.I."/>
        </authorList>
    </citation>
    <scope>NUCLEOTIDE SEQUENCE</scope>
    <source>
        <strain evidence="2">Ufvs_8</strain>
    </source>
</reference>
<name>A0AA51UAD1_9VIRU</name>
<dbReference type="EMBL" id="OQ995231">
    <property type="protein sequence ID" value="WMV64391.1"/>
    <property type="molecule type" value="Genomic_RNA"/>
</dbReference>
<dbReference type="InterPro" id="IPR036332">
    <property type="entry name" value="Major_coat_LA-virus_sf"/>
</dbReference>
<proteinExistence type="predicted"/>
<reference evidence="2" key="1">
    <citation type="journal article" date="2023" name="Viruses">
        <title>Mycoviruses in the Rust Fungus Uromyces fabae.</title>
        <authorList>
            <person name="Seitz J.M."/>
            <person name="Voegele R.T."/>
            <person name="Link T.I."/>
        </authorList>
    </citation>
    <scope>NUCLEOTIDE SEQUENCE</scope>
    <source>
        <strain evidence="2">Ufvs_8</strain>
    </source>
</reference>
<protein>
    <recommendedName>
        <fullName evidence="3">Capsid protein</fullName>
    </recommendedName>
</protein>
<evidence type="ECO:0008006" key="3">
    <source>
        <dbReference type="Google" id="ProtNLM"/>
    </source>
</evidence>
<feature type="region of interest" description="Disordered" evidence="1">
    <location>
        <begin position="714"/>
        <end position="747"/>
    </location>
</feature>
<accession>A0AA51UAD1</accession>
<dbReference type="SUPFAM" id="SSF82856">
    <property type="entry name" value="L-A virus major coat protein"/>
    <property type="match status" value="1"/>
</dbReference>